<dbReference type="CDD" id="cd02000">
    <property type="entry name" value="TPP_E1_PDC_ADC_BCADC"/>
    <property type="match status" value="1"/>
</dbReference>
<dbReference type="Pfam" id="PF00676">
    <property type="entry name" value="E1_dh"/>
    <property type="match status" value="1"/>
</dbReference>
<accession>A0ABQ9J376</accession>
<dbReference type="PANTHER" id="PTHR11516">
    <property type="entry name" value="PYRUVATE DEHYDROGENASE E1 COMPONENT, ALPHA SUBUNIT BACTERIAL AND ORGANELLAR"/>
    <property type="match status" value="1"/>
</dbReference>
<dbReference type="InterPro" id="IPR050642">
    <property type="entry name" value="PDH_E1_Alpha_Subunit"/>
</dbReference>
<keyword evidence="7" id="KW-1185">Reference proteome</keyword>
<evidence type="ECO:0000313" key="6">
    <source>
        <dbReference type="EMBL" id="KAJ8972400.1"/>
    </source>
</evidence>
<evidence type="ECO:0000256" key="4">
    <source>
        <dbReference type="ARBA" id="ARBA00023052"/>
    </source>
</evidence>
<name>A0ABQ9J376_9CUCU</name>
<comment type="cofactor">
    <cofactor evidence="1">
        <name>thiamine diphosphate</name>
        <dbReference type="ChEBI" id="CHEBI:58937"/>
    </cofactor>
</comment>
<dbReference type="Gene3D" id="3.40.50.970">
    <property type="match status" value="1"/>
</dbReference>
<dbReference type="PANTHER" id="PTHR11516:SF60">
    <property type="entry name" value="PYRUVATE DEHYDROGENASE E1 COMPONENT SUBUNIT ALPHA"/>
    <property type="match status" value="1"/>
</dbReference>
<evidence type="ECO:0000256" key="3">
    <source>
        <dbReference type="ARBA" id="ARBA00023002"/>
    </source>
</evidence>
<feature type="non-terminal residue" evidence="6">
    <location>
        <position position="1"/>
    </location>
</feature>
<dbReference type="InterPro" id="IPR001017">
    <property type="entry name" value="DH_E1"/>
</dbReference>
<dbReference type="InterPro" id="IPR029061">
    <property type="entry name" value="THDP-binding"/>
</dbReference>
<keyword evidence="3" id="KW-0560">Oxidoreductase</keyword>
<keyword evidence="2" id="KW-0809">Transit peptide</keyword>
<protein>
    <recommendedName>
        <fullName evidence="5">Dehydrogenase E1 component domain-containing protein</fullName>
    </recommendedName>
</protein>
<dbReference type="EMBL" id="JAPWTJ010001350">
    <property type="protein sequence ID" value="KAJ8972400.1"/>
    <property type="molecule type" value="Genomic_DNA"/>
</dbReference>
<reference evidence="6" key="1">
    <citation type="journal article" date="2023" name="Insect Mol. Biol.">
        <title>Genome sequencing provides insights into the evolution of gene families encoding plant cell wall-degrading enzymes in longhorned beetles.</title>
        <authorList>
            <person name="Shin N.R."/>
            <person name="Okamura Y."/>
            <person name="Kirsch R."/>
            <person name="Pauchet Y."/>
        </authorList>
    </citation>
    <scope>NUCLEOTIDE SEQUENCE</scope>
    <source>
        <strain evidence="6">MMC_N1</strain>
    </source>
</reference>
<keyword evidence="4" id="KW-0786">Thiamine pyrophosphate</keyword>
<gene>
    <name evidence="6" type="ORF">NQ317_010323</name>
</gene>
<organism evidence="6 7">
    <name type="scientific">Molorchus minor</name>
    <dbReference type="NCBI Taxonomy" id="1323400"/>
    <lineage>
        <taxon>Eukaryota</taxon>
        <taxon>Metazoa</taxon>
        <taxon>Ecdysozoa</taxon>
        <taxon>Arthropoda</taxon>
        <taxon>Hexapoda</taxon>
        <taxon>Insecta</taxon>
        <taxon>Pterygota</taxon>
        <taxon>Neoptera</taxon>
        <taxon>Endopterygota</taxon>
        <taxon>Coleoptera</taxon>
        <taxon>Polyphaga</taxon>
        <taxon>Cucujiformia</taxon>
        <taxon>Chrysomeloidea</taxon>
        <taxon>Cerambycidae</taxon>
        <taxon>Lamiinae</taxon>
        <taxon>Monochamini</taxon>
        <taxon>Molorchus</taxon>
    </lineage>
</organism>
<comment type="caution">
    <text evidence="6">The sequence shown here is derived from an EMBL/GenBank/DDBJ whole genome shotgun (WGS) entry which is preliminary data.</text>
</comment>
<evidence type="ECO:0000256" key="2">
    <source>
        <dbReference type="ARBA" id="ARBA00022946"/>
    </source>
</evidence>
<evidence type="ECO:0000259" key="5">
    <source>
        <dbReference type="Pfam" id="PF00676"/>
    </source>
</evidence>
<evidence type="ECO:0000256" key="1">
    <source>
        <dbReference type="ARBA" id="ARBA00001964"/>
    </source>
</evidence>
<dbReference type="Proteomes" id="UP001162164">
    <property type="component" value="Unassembled WGS sequence"/>
</dbReference>
<evidence type="ECO:0000313" key="7">
    <source>
        <dbReference type="Proteomes" id="UP001162164"/>
    </source>
</evidence>
<sequence>SFGSWNRTCCKKYNGTDGVCITLYGDGAANQGQVFEVYNMAKLWDIPCIFVCENNGYGMGTSAERASASTAYYTRGDYIPGIWVDGMDVLAVREGFRYAIDYCASGKGPLVIEAATYRYSGHSMSDPGTSYRTRDEIQEVRQTRDPLTSFKDKILSANLVTAEELKRGNLLCEALATFASSKQRNRGEYAILLVLPTDYLLKAMVMDIPQACHSYALAHVNKDYSFGVVSSVSVESEKIEGEIRAEVDEANKKAKADKEVGLDELAGDIYTVNLGRKYKKH</sequence>
<dbReference type="SUPFAM" id="SSF52518">
    <property type="entry name" value="Thiamin diphosphate-binding fold (THDP-binding)"/>
    <property type="match status" value="1"/>
</dbReference>
<proteinExistence type="predicted"/>
<feature type="domain" description="Dehydrogenase E1 component" evidence="5">
    <location>
        <begin position="10"/>
        <end position="167"/>
    </location>
</feature>